<sequence length="105" mass="11995">MGASSFFIENTRRTNLSSRSILLLSRLHLSSFVEIKDSDLIACKQFKYIQTENCNPHKTKPLTTDAKCYASSSIHKATQQALQELQNPKLSLVEQSQYFEKQIKV</sequence>
<proteinExistence type="predicted"/>
<name>A0A7G3GD68_9NEIS</name>
<keyword evidence="2" id="KW-1185">Reference proteome</keyword>
<evidence type="ECO:0000313" key="2">
    <source>
        <dbReference type="Proteomes" id="UP000515917"/>
    </source>
</evidence>
<dbReference type="KEGG" id="ifl:C1H71_19090"/>
<organism evidence="1 2">
    <name type="scientific">Iodobacter fluviatilis</name>
    <dbReference type="NCBI Taxonomy" id="537"/>
    <lineage>
        <taxon>Bacteria</taxon>
        <taxon>Pseudomonadati</taxon>
        <taxon>Pseudomonadota</taxon>
        <taxon>Betaproteobacteria</taxon>
        <taxon>Neisseriales</taxon>
        <taxon>Chitinibacteraceae</taxon>
        <taxon>Iodobacter</taxon>
    </lineage>
</organism>
<dbReference type="Proteomes" id="UP000515917">
    <property type="component" value="Chromosome"/>
</dbReference>
<dbReference type="EMBL" id="CP025781">
    <property type="protein sequence ID" value="QBC45427.1"/>
    <property type="molecule type" value="Genomic_DNA"/>
</dbReference>
<protein>
    <submittedName>
        <fullName evidence="1">Uncharacterized protein</fullName>
    </submittedName>
</protein>
<evidence type="ECO:0000313" key="1">
    <source>
        <dbReference type="EMBL" id="QBC45427.1"/>
    </source>
</evidence>
<gene>
    <name evidence="1" type="ORF">C1H71_19090</name>
</gene>
<dbReference type="AlphaFoldDB" id="A0A7G3GD68"/>
<reference evidence="1 2" key="1">
    <citation type="submission" date="2018-01" db="EMBL/GenBank/DDBJ databases">
        <title>Genome sequence of Iodobacter sp. strain PCH194 isolated from Indian Trans-Himalaya.</title>
        <authorList>
            <person name="Kumar V."/>
            <person name="Thakur V."/>
            <person name="Kumar S."/>
            <person name="Singh D."/>
        </authorList>
    </citation>
    <scope>NUCLEOTIDE SEQUENCE [LARGE SCALE GENOMIC DNA]</scope>
    <source>
        <strain evidence="1 2">PCH194</strain>
    </source>
</reference>
<accession>A0A7G3GD68</accession>